<organism evidence="9 10">
    <name type="scientific">Candidatus Woesebacteria bacterium GW2011_GWB1_40_12</name>
    <dbReference type="NCBI Taxonomy" id="1618576"/>
    <lineage>
        <taxon>Bacteria</taxon>
        <taxon>Candidatus Woeseibacteriota</taxon>
    </lineage>
</organism>
<gene>
    <name evidence="9" type="ORF">UT76_C0033G0006</name>
</gene>
<keyword evidence="2" id="KW-0813">Transport</keyword>
<evidence type="ECO:0000256" key="6">
    <source>
        <dbReference type="ARBA" id="ARBA00023136"/>
    </source>
</evidence>
<accession>A0A0G0TU06</accession>
<dbReference type="EMBL" id="LBYA01000033">
    <property type="protein sequence ID" value="KKR41372.1"/>
    <property type="molecule type" value="Genomic_DNA"/>
</dbReference>
<sequence length="424" mass="47137">MRSFTKLPSVIKNTGLPKGVISPFNSFAILIMFITLGDALMAYTVPIYLDNVLHNTFLMGLIMATSSSAGLLLDFLVSKKFRTKNYKYFMHATFVFAILFPVTLLFLPSHLAFIVIAMAFWGIYFETKIYAEFHFIDRHVPKAEYSKSWGLVSVLNSSAYFFGSLIATLIISYSLKFTFATALILFGLTYLIFSLMAIKSESAKPQTFEESTGITNLSFRQTFRIWRTLLGKIWPLWTFNFVITLVDAAFWTVGIIFSEQMRGIHPAGGLIITAYMFPPIFMGFLLPKITARLGKKKTAFISALFAATFVLLFGLASNVYLLIFLVFSGSVLLSIANPALYAAYEDYVSRLGKFNNDMIGLEQTASSVGYVVGPLLAGGIAATAGVQQTFVFTGALLLVTSLVCLIVVPRKIRMPQKELTSDLY</sequence>
<dbReference type="PANTHER" id="PTHR43414">
    <property type="entry name" value="MULTIDRUG RESISTANCE PROTEIN MDTG"/>
    <property type="match status" value="1"/>
</dbReference>
<proteinExistence type="predicted"/>
<feature type="transmembrane region" description="Helical" evidence="7">
    <location>
        <begin position="113"/>
        <end position="131"/>
    </location>
</feature>
<dbReference type="GO" id="GO:0022857">
    <property type="term" value="F:transmembrane transporter activity"/>
    <property type="evidence" value="ECO:0007669"/>
    <property type="project" value="InterPro"/>
</dbReference>
<evidence type="ECO:0000313" key="9">
    <source>
        <dbReference type="EMBL" id="KKR41372.1"/>
    </source>
</evidence>
<name>A0A0G0TU06_9BACT</name>
<evidence type="ECO:0000259" key="8">
    <source>
        <dbReference type="PROSITE" id="PS50850"/>
    </source>
</evidence>
<evidence type="ECO:0000256" key="5">
    <source>
        <dbReference type="ARBA" id="ARBA00022989"/>
    </source>
</evidence>
<evidence type="ECO:0000256" key="4">
    <source>
        <dbReference type="ARBA" id="ARBA00022692"/>
    </source>
</evidence>
<keyword evidence="5 7" id="KW-1133">Transmembrane helix</keyword>
<dbReference type="PROSITE" id="PS50850">
    <property type="entry name" value="MFS"/>
    <property type="match status" value="1"/>
</dbReference>
<feature type="transmembrane region" description="Helical" evidence="7">
    <location>
        <begin position="390"/>
        <end position="408"/>
    </location>
</feature>
<comment type="caution">
    <text evidence="9">The sequence shown here is derived from an EMBL/GenBank/DDBJ whole genome shotgun (WGS) entry which is preliminary data.</text>
</comment>
<evidence type="ECO:0000256" key="2">
    <source>
        <dbReference type="ARBA" id="ARBA00022448"/>
    </source>
</evidence>
<keyword evidence="6 7" id="KW-0472">Membrane</keyword>
<keyword evidence="3" id="KW-1003">Cell membrane</keyword>
<dbReference type="InterPro" id="IPR036259">
    <property type="entry name" value="MFS_trans_sf"/>
</dbReference>
<dbReference type="InterPro" id="IPR020846">
    <property type="entry name" value="MFS_dom"/>
</dbReference>
<dbReference type="Proteomes" id="UP000034215">
    <property type="component" value="Unassembled WGS sequence"/>
</dbReference>
<feature type="transmembrane region" description="Helical" evidence="7">
    <location>
        <begin position="298"/>
        <end position="316"/>
    </location>
</feature>
<feature type="transmembrane region" description="Helical" evidence="7">
    <location>
        <begin position="234"/>
        <end position="257"/>
    </location>
</feature>
<evidence type="ECO:0000313" key="10">
    <source>
        <dbReference type="Proteomes" id="UP000034215"/>
    </source>
</evidence>
<reference evidence="9 10" key="1">
    <citation type="journal article" date="2015" name="Nature">
        <title>rRNA introns, odd ribosomes, and small enigmatic genomes across a large radiation of phyla.</title>
        <authorList>
            <person name="Brown C.T."/>
            <person name="Hug L.A."/>
            <person name="Thomas B.C."/>
            <person name="Sharon I."/>
            <person name="Castelle C.J."/>
            <person name="Singh A."/>
            <person name="Wilkins M.J."/>
            <person name="Williams K.H."/>
            <person name="Banfield J.F."/>
        </authorList>
    </citation>
    <scope>NUCLEOTIDE SEQUENCE [LARGE SCALE GENOMIC DNA]</scope>
</reference>
<feature type="transmembrane region" description="Helical" evidence="7">
    <location>
        <begin position="322"/>
        <end position="344"/>
    </location>
</feature>
<dbReference type="AlphaFoldDB" id="A0A0G0TU06"/>
<dbReference type="PATRIC" id="fig|1618576.3.peg.553"/>
<feature type="transmembrane region" description="Helical" evidence="7">
    <location>
        <begin position="57"/>
        <end position="76"/>
    </location>
</feature>
<feature type="transmembrane region" description="Helical" evidence="7">
    <location>
        <begin position="263"/>
        <end position="286"/>
    </location>
</feature>
<feature type="transmembrane region" description="Helical" evidence="7">
    <location>
        <begin position="88"/>
        <end position="107"/>
    </location>
</feature>
<comment type="subcellular location">
    <subcellularLocation>
        <location evidence="1">Cell membrane</location>
        <topology evidence="1">Multi-pass membrane protein</topology>
    </subcellularLocation>
</comment>
<protein>
    <submittedName>
        <fullName evidence="9">Major facilitator superfamily</fullName>
    </submittedName>
</protein>
<evidence type="ECO:0000256" key="7">
    <source>
        <dbReference type="SAM" id="Phobius"/>
    </source>
</evidence>
<feature type="transmembrane region" description="Helical" evidence="7">
    <location>
        <begin position="365"/>
        <end position="384"/>
    </location>
</feature>
<feature type="transmembrane region" description="Helical" evidence="7">
    <location>
        <begin position="20"/>
        <end position="45"/>
    </location>
</feature>
<feature type="domain" description="Major facilitator superfamily (MFS) profile" evidence="8">
    <location>
        <begin position="175"/>
        <end position="424"/>
    </location>
</feature>
<evidence type="ECO:0000256" key="3">
    <source>
        <dbReference type="ARBA" id="ARBA00022475"/>
    </source>
</evidence>
<dbReference type="PANTHER" id="PTHR43414:SF6">
    <property type="entry name" value="MULTIDRUG RESISTANCE PROTEIN MDTG"/>
    <property type="match status" value="1"/>
</dbReference>
<dbReference type="Pfam" id="PF07690">
    <property type="entry name" value="MFS_1"/>
    <property type="match status" value="1"/>
</dbReference>
<evidence type="ECO:0000256" key="1">
    <source>
        <dbReference type="ARBA" id="ARBA00004651"/>
    </source>
</evidence>
<dbReference type="Gene3D" id="1.20.1250.20">
    <property type="entry name" value="MFS general substrate transporter like domains"/>
    <property type="match status" value="2"/>
</dbReference>
<feature type="transmembrane region" description="Helical" evidence="7">
    <location>
        <begin position="151"/>
        <end position="171"/>
    </location>
</feature>
<dbReference type="GO" id="GO:0005886">
    <property type="term" value="C:plasma membrane"/>
    <property type="evidence" value="ECO:0007669"/>
    <property type="project" value="UniProtKB-SubCell"/>
</dbReference>
<feature type="transmembrane region" description="Helical" evidence="7">
    <location>
        <begin position="177"/>
        <end position="198"/>
    </location>
</feature>
<dbReference type="InterPro" id="IPR011701">
    <property type="entry name" value="MFS"/>
</dbReference>
<dbReference type="SUPFAM" id="SSF103473">
    <property type="entry name" value="MFS general substrate transporter"/>
    <property type="match status" value="1"/>
</dbReference>
<keyword evidence="4 7" id="KW-0812">Transmembrane</keyword>